<dbReference type="InterPro" id="IPR011577">
    <property type="entry name" value="Cyt_b561_bac/Ni-Hgenase"/>
</dbReference>
<reference evidence="7 8" key="1">
    <citation type="submission" date="2021-04" db="EMBL/GenBank/DDBJ databases">
        <authorList>
            <person name="Pira H."/>
            <person name="Risdian C."/>
            <person name="Wink J."/>
        </authorList>
    </citation>
    <scope>NUCLEOTIDE SEQUENCE [LARGE SCALE GENOMIC DNA]</scope>
    <source>
        <strain evidence="7 8">WHA3</strain>
    </source>
</reference>
<feature type="transmembrane region" description="Helical" evidence="5">
    <location>
        <begin position="195"/>
        <end position="217"/>
    </location>
</feature>
<keyword evidence="4 5" id="KW-0472">Membrane</keyword>
<comment type="subcellular location">
    <subcellularLocation>
        <location evidence="1">Membrane</location>
        <topology evidence="1">Multi-pass membrane protein</topology>
    </subcellularLocation>
</comment>
<dbReference type="PANTHER" id="PTHR30485:SF1">
    <property type="entry name" value="CYTOCHROME YDHU-RELATED"/>
    <property type="match status" value="1"/>
</dbReference>
<keyword evidence="2 5" id="KW-0812">Transmembrane</keyword>
<dbReference type="Pfam" id="PF01292">
    <property type="entry name" value="Ni_hydr_CYTB"/>
    <property type="match status" value="1"/>
</dbReference>
<feature type="domain" description="Cytochrome b561 bacterial/Ni-hydrogenase" evidence="6">
    <location>
        <begin position="19"/>
        <end position="271"/>
    </location>
</feature>
<evidence type="ECO:0000256" key="4">
    <source>
        <dbReference type="ARBA" id="ARBA00023136"/>
    </source>
</evidence>
<evidence type="ECO:0000256" key="3">
    <source>
        <dbReference type="ARBA" id="ARBA00022989"/>
    </source>
</evidence>
<feature type="transmembrane region" description="Helical" evidence="5">
    <location>
        <begin position="26"/>
        <end position="46"/>
    </location>
</feature>
<comment type="caution">
    <text evidence="7">The sequence shown here is derived from an EMBL/GenBank/DDBJ whole genome shotgun (WGS) entry which is preliminary data.</text>
</comment>
<proteinExistence type="predicted"/>
<feature type="transmembrane region" description="Helical" evidence="5">
    <location>
        <begin position="237"/>
        <end position="259"/>
    </location>
</feature>
<name>A0ABS6SAR1_9SPHN</name>
<evidence type="ECO:0000259" key="6">
    <source>
        <dbReference type="Pfam" id="PF01292"/>
    </source>
</evidence>
<evidence type="ECO:0000256" key="1">
    <source>
        <dbReference type="ARBA" id="ARBA00004141"/>
    </source>
</evidence>
<evidence type="ECO:0000256" key="2">
    <source>
        <dbReference type="ARBA" id="ARBA00022692"/>
    </source>
</evidence>
<keyword evidence="8" id="KW-1185">Reference proteome</keyword>
<dbReference type="PANTHER" id="PTHR30485">
    <property type="entry name" value="NI/FE-HYDROGENASE 1 B-TYPE CYTOCHROME SUBUNIT"/>
    <property type="match status" value="1"/>
</dbReference>
<feature type="transmembrane region" description="Helical" evidence="5">
    <location>
        <begin position="126"/>
        <end position="147"/>
    </location>
</feature>
<accession>A0ABS6SAR1</accession>
<evidence type="ECO:0000313" key="8">
    <source>
        <dbReference type="Proteomes" id="UP000722336"/>
    </source>
</evidence>
<evidence type="ECO:0000313" key="7">
    <source>
        <dbReference type="EMBL" id="MBV7255381.1"/>
    </source>
</evidence>
<dbReference type="EMBL" id="JAGSPA010000001">
    <property type="protein sequence ID" value="MBV7255381.1"/>
    <property type="molecule type" value="Genomic_DNA"/>
</dbReference>
<dbReference type="Proteomes" id="UP000722336">
    <property type="component" value="Unassembled WGS sequence"/>
</dbReference>
<evidence type="ECO:0000256" key="5">
    <source>
        <dbReference type="SAM" id="Phobius"/>
    </source>
</evidence>
<sequence>MAGETTTMSSNAKGPLVKRHRLSTRVWHWTNMVAIFLLIGSGATIFNAHPRLYWGEYGANFDPAWLVIDDRQSATGPRGFVNIGGAEFDTTGVLGVFEKGGETRMRAFPHWVTIPAEYSLSAGRRYHLLGAWIFGVAGFVYFFWSLFNRHIQRDLIPRKWQLTPACVRADIKNHIKLNFIHSGTEKYSLLQKLSYAGVILVILPVLVATGLTMSPNMNAAWPWLLDIFGGRQSARSLHFIAAFLLIAFIFVHLILVVLAGPYNEIRSMITGKLRLPAGDGR</sequence>
<dbReference type="InterPro" id="IPR051542">
    <property type="entry name" value="Hydrogenase_cytochrome"/>
</dbReference>
<protein>
    <submittedName>
        <fullName evidence="7">Cytochrome b/b6 domain-containing protein</fullName>
    </submittedName>
</protein>
<keyword evidence="3 5" id="KW-1133">Transmembrane helix</keyword>
<gene>
    <name evidence="7" type="ORF">KCG44_01140</name>
</gene>
<organism evidence="7 8">
    <name type="scientific">Pacificimonas pallii</name>
    <dbReference type="NCBI Taxonomy" id="2827236"/>
    <lineage>
        <taxon>Bacteria</taxon>
        <taxon>Pseudomonadati</taxon>
        <taxon>Pseudomonadota</taxon>
        <taxon>Alphaproteobacteria</taxon>
        <taxon>Sphingomonadales</taxon>
        <taxon>Sphingosinicellaceae</taxon>
        <taxon>Pacificimonas</taxon>
    </lineage>
</organism>